<proteinExistence type="predicted"/>
<keyword evidence="4" id="KW-0378">Hydrolase</keyword>
<dbReference type="InterPro" id="IPR012962">
    <property type="entry name" value="Pept_M54_archaemetzincn"/>
</dbReference>
<evidence type="ECO:0000256" key="1">
    <source>
        <dbReference type="ARBA" id="ARBA00001947"/>
    </source>
</evidence>
<comment type="caution">
    <text evidence="7">The sequence shown here is derived from an EMBL/GenBank/DDBJ whole genome shotgun (WGS) entry which is preliminary data.</text>
</comment>
<dbReference type="OrthoDB" id="2365600at2759"/>
<feature type="non-terminal residue" evidence="7">
    <location>
        <position position="1"/>
    </location>
</feature>
<comment type="cofactor">
    <cofactor evidence="1">
        <name>Zn(2+)</name>
        <dbReference type="ChEBI" id="CHEBI:29105"/>
    </cofactor>
</comment>
<dbReference type="Proteomes" id="UP000271974">
    <property type="component" value="Unassembled WGS sequence"/>
</dbReference>
<dbReference type="PANTHER" id="PTHR15910">
    <property type="entry name" value="ARCHAEMETZINCIN"/>
    <property type="match status" value="1"/>
</dbReference>
<dbReference type="Gene3D" id="3.40.390.10">
    <property type="entry name" value="Collagenase (Catalytic Domain)"/>
    <property type="match status" value="1"/>
</dbReference>
<organism evidence="7 8">
    <name type="scientific">Elysia chlorotica</name>
    <name type="common">Eastern emerald elysia</name>
    <name type="synonym">Sea slug</name>
    <dbReference type="NCBI Taxonomy" id="188477"/>
    <lineage>
        <taxon>Eukaryota</taxon>
        <taxon>Metazoa</taxon>
        <taxon>Spiralia</taxon>
        <taxon>Lophotrochozoa</taxon>
        <taxon>Mollusca</taxon>
        <taxon>Gastropoda</taxon>
        <taxon>Heterobranchia</taxon>
        <taxon>Euthyneura</taxon>
        <taxon>Panpulmonata</taxon>
        <taxon>Sacoglossa</taxon>
        <taxon>Placobranchoidea</taxon>
        <taxon>Plakobranchidae</taxon>
        <taxon>Elysia</taxon>
    </lineage>
</organism>
<dbReference type="Pfam" id="PF07998">
    <property type="entry name" value="Peptidase_M54"/>
    <property type="match status" value="1"/>
</dbReference>
<accession>A0A433SP20</accession>
<dbReference type="PANTHER" id="PTHR15910:SF1">
    <property type="entry name" value="ARCHAEMETZINCIN-2"/>
    <property type="match status" value="1"/>
</dbReference>
<evidence type="ECO:0000256" key="4">
    <source>
        <dbReference type="ARBA" id="ARBA00022801"/>
    </source>
</evidence>
<dbReference type="AlphaFoldDB" id="A0A433SP20"/>
<dbReference type="GO" id="GO:0006508">
    <property type="term" value="P:proteolysis"/>
    <property type="evidence" value="ECO:0007669"/>
    <property type="project" value="UniProtKB-KW"/>
</dbReference>
<name>A0A433SP20_ELYCH</name>
<dbReference type="InterPro" id="IPR024079">
    <property type="entry name" value="MetalloPept_cat_dom_sf"/>
</dbReference>
<dbReference type="EMBL" id="RQTK01001299">
    <property type="protein sequence ID" value="RUS70942.1"/>
    <property type="molecule type" value="Genomic_DNA"/>
</dbReference>
<evidence type="ECO:0000256" key="6">
    <source>
        <dbReference type="ARBA" id="ARBA00023049"/>
    </source>
</evidence>
<gene>
    <name evidence="7" type="ORF">EGW08_021299</name>
</gene>
<keyword evidence="5" id="KW-0862">Zinc</keyword>
<dbReference type="CDD" id="cd11375">
    <property type="entry name" value="Peptidase_M54"/>
    <property type="match status" value="1"/>
</dbReference>
<keyword evidence="2" id="KW-0645">Protease</keyword>
<dbReference type="SUPFAM" id="SSF55486">
    <property type="entry name" value="Metalloproteases ('zincins'), catalytic domain"/>
    <property type="match status" value="1"/>
</dbReference>
<evidence type="ECO:0008006" key="9">
    <source>
        <dbReference type="Google" id="ProtNLM"/>
    </source>
</evidence>
<dbReference type="GO" id="GO:0008237">
    <property type="term" value="F:metallopeptidase activity"/>
    <property type="evidence" value="ECO:0007669"/>
    <property type="project" value="UniProtKB-KW"/>
</dbReference>
<evidence type="ECO:0000256" key="2">
    <source>
        <dbReference type="ARBA" id="ARBA00022670"/>
    </source>
</evidence>
<protein>
    <recommendedName>
        <fullName evidence="9">Archaemetzincin-1</fullName>
    </recommendedName>
</protein>
<keyword evidence="6" id="KW-0482">Metalloprotease</keyword>
<keyword evidence="3" id="KW-0479">Metal-binding</keyword>
<evidence type="ECO:0000256" key="3">
    <source>
        <dbReference type="ARBA" id="ARBA00022723"/>
    </source>
</evidence>
<sequence length="453" mass="51482">FLDDSTKVTNEVLHPTITINFRYNIQLIRNLSTQELSVVIYNQNNLSQPNEIQILDLLLNLLLQIDLVMGQNNTSLDHVEGHTENLQEQNASTENDFQFLIGRLEDLPNSARRLFSLGKQYLTTGSKDGGAGEDNFCSLFKVYHPPQTAREHSPDEQGSSVQGVNSGMLDTPLRKSAPLHHFQTFVQWKAAQDLNNFYSLCLPKRQNIYLQPINAFPEFVHSFSLKSQSLELGLFETVQAFLQVFFCGLEVLTLPPVTIDDTKEEVRTRVHPVTENQQLCVNDLYPFLQRLLPLNGLCIMGISWTDIYPEGHNFTLGEASVQHRAASVSFGRFEFKDFNASTYKDIEQIDGAVLWKLLKSSSHELCHLLGLQHCTFFQCAMNESASVGEAMDQPLFLCPVCLRKLQKACGFDVLERYLLLQKFLTGVADQMPDEIKFQECLKWLDKCISYLNS</sequence>
<evidence type="ECO:0000256" key="5">
    <source>
        <dbReference type="ARBA" id="ARBA00022833"/>
    </source>
</evidence>
<keyword evidence="8" id="KW-1185">Reference proteome</keyword>
<reference evidence="7 8" key="1">
    <citation type="submission" date="2019-01" db="EMBL/GenBank/DDBJ databases">
        <title>A draft genome assembly of the solar-powered sea slug Elysia chlorotica.</title>
        <authorList>
            <person name="Cai H."/>
            <person name="Li Q."/>
            <person name="Fang X."/>
            <person name="Li J."/>
            <person name="Curtis N.E."/>
            <person name="Altenburger A."/>
            <person name="Shibata T."/>
            <person name="Feng M."/>
            <person name="Maeda T."/>
            <person name="Schwartz J.A."/>
            <person name="Shigenobu S."/>
            <person name="Lundholm N."/>
            <person name="Nishiyama T."/>
            <person name="Yang H."/>
            <person name="Hasebe M."/>
            <person name="Li S."/>
            <person name="Pierce S.K."/>
            <person name="Wang J."/>
        </authorList>
    </citation>
    <scope>NUCLEOTIDE SEQUENCE [LARGE SCALE GENOMIC DNA]</scope>
    <source>
        <strain evidence="7">EC2010</strain>
        <tissue evidence="7">Whole organism of an adult</tissue>
    </source>
</reference>
<dbReference type="GO" id="GO:0046872">
    <property type="term" value="F:metal ion binding"/>
    <property type="evidence" value="ECO:0007669"/>
    <property type="project" value="UniProtKB-KW"/>
</dbReference>
<evidence type="ECO:0000313" key="8">
    <source>
        <dbReference type="Proteomes" id="UP000271974"/>
    </source>
</evidence>
<evidence type="ECO:0000313" key="7">
    <source>
        <dbReference type="EMBL" id="RUS70942.1"/>
    </source>
</evidence>